<proteinExistence type="predicted"/>
<name>A0A0G2YJK4_9ZZZZ</name>
<accession>A0A0G2YJK4</accession>
<dbReference type="InterPro" id="IPR036390">
    <property type="entry name" value="WH_DNA-bd_sf"/>
</dbReference>
<evidence type="ECO:0000313" key="1">
    <source>
        <dbReference type="EMBL" id="AKI85266.1"/>
    </source>
</evidence>
<dbReference type="InterPro" id="IPR036388">
    <property type="entry name" value="WH-like_DNA-bd_sf"/>
</dbReference>
<dbReference type="EMBL" id="KP892656">
    <property type="protein sequence ID" value="AKI85266.1"/>
    <property type="molecule type" value="Genomic_DNA"/>
</dbReference>
<sequence length="127" mass="14634">MKTRDNILVLLYEKGELSKEEIADILRQEVDEIKALLKGLEREGLVIQKEKGLIFKKKVYGLTPSGLEEAKKAKEDLENKANKLIEAIQNGDYSQIQSFENYIPLMLALSMIDMMMLQGLMFDMFQF</sequence>
<protein>
    <submittedName>
        <fullName evidence="1">Uncharacterized protein</fullName>
    </submittedName>
</protein>
<organism evidence="1">
    <name type="scientific">uncultured organism</name>
    <dbReference type="NCBI Taxonomy" id="155900"/>
    <lineage>
        <taxon>unclassified sequences</taxon>
        <taxon>environmental samples</taxon>
    </lineage>
</organism>
<dbReference type="SUPFAM" id="SSF46785">
    <property type="entry name" value="Winged helix' DNA-binding domain"/>
    <property type="match status" value="1"/>
</dbReference>
<reference evidence="1" key="1">
    <citation type="journal article" date="2015" name="Front. Microbiol.">
        <title>Identification of novel esterase-active enzymes from hot environments by use of the host bacterium Thermus thermophilus.</title>
        <authorList>
            <person name="Leis B."/>
            <person name="Angelov A."/>
            <person name="Mientus M."/>
            <person name="Li H."/>
            <person name="Pham V.T."/>
            <person name="Lauinger B."/>
            <person name="Bongen P."/>
            <person name="Pietruszka J."/>
            <person name="Goncalves L.G."/>
            <person name="Santos H."/>
            <person name="Liebl W."/>
        </authorList>
    </citation>
    <scope>NUCLEOTIDE SEQUENCE</scope>
</reference>
<dbReference type="Gene3D" id="1.10.10.10">
    <property type="entry name" value="Winged helix-like DNA-binding domain superfamily/Winged helix DNA-binding domain"/>
    <property type="match status" value="1"/>
</dbReference>
<dbReference type="AlphaFoldDB" id="A0A0G2YJK4"/>